<evidence type="ECO:0000313" key="2">
    <source>
        <dbReference type="Proteomes" id="UP000298277"/>
    </source>
</evidence>
<dbReference type="EMBL" id="RQFA01000024">
    <property type="protein sequence ID" value="TGK36163.1"/>
    <property type="molecule type" value="Genomic_DNA"/>
</dbReference>
<gene>
    <name evidence="1" type="ORF">EHQ17_04405</name>
</gene>
<reference evidence="1" key="1">
    <citation type="journal article" date="2019" name="PLoS Negl. Trop. Dis.">
        <title>Revisiting the worldwide diversity of Leptospira species in the environment.</title>
        <authorList>
            <person name="Vincent A.T."/>
            <person name="Schiettekatte O."/>
            <person name="Bourhy P."/>
            <person name="Veyrier F.J."/>
            <person name="Picardeau M."/>
        </authorList>
    </citation>
    <scope>NUCLEOTIDE SEQUENCE [LARGE SCALE GENOMIC DNA]</scope>
    <source>
        <strain evidence="1">201800299</strain>
    </source>
</reference>
<name>A0A5F1YDG0_9LEPT</name>
<dbReference type="AlphaFoldDB" id="A0A5F1YDG0"/>
<evidence type="ECO:0000313" key="1">
    <source>
        <dbReference type="EMBL" id="TGK36163.1"/>
    </source>
</evidence>
<feature type="non-terminal residue" evidence="1">
    <location>
        <position position="474"/>
    </location>
</feature>
<dbReference type="RefSeq" id="WP_135736142.1">
    <property type="nucleotide sequence ID" value="NZ_RQFA01000024.1"/>
</dbReference>
<protein>
    <submittedName>
        <fullName evidence="1">Uncharacterized protein</fullName>
    </submittedName>
</protein>
<accession>A0A5F1YDG0</accession>
<dbReference type="Proteomes" id="UP000298277">
    <property type="component" value="Unassembled WGS sequence"/>
</dbReference>
<comment type="caution">
    <text evidence="1">The sequence shown here is derived from an EMBL/GenBank/DDBJ whole genome shotgun (WGS) entry which is preliminary data.</text>
</comment>
<proteinExistence type="predicted"/>
<keyword evidence="2" id="KW-1185">Reference proteome</keyword>
<sequence>MGFAVKNIALRGLGAFGSRMFSQQLPIQTFETYEDPGNSGDGRIDVSTISGTLLGSIPINVQNTKWEKLRYENDRQGCRDITFQLNSMPDFPIERFTRVKITIEGEDAWGGYVYNYPTEGFDKIQKLEFKGFGYRERLKKIKIKPAPGKHLYEIQKIEIAGVNVIITLNVPVHESVIPGNFFFVTDAFDTKNNGRYNVISTGGNQIVALKPDGVAQTIPQGLLTVIPTVWTEPSALMSDVVKQIVSEYCTKAKGISRSVSRIQNSTGILLGGRLDFEKMTIAQAFDKIREAVPGWYLWVDPNGLVVFGPDPPNLIDKIFAPEEANFEKDEDLDEIVNHVEINRAKDRDDENKSWGLAAWAEDPTSVTKWGLLEDEMDVPNYFDKEICQMIANKRLAEKKDPVERFSTKMIRFKNWKFGKYSLVSPWGFYKNILTDLDDLSGWNIAPEISVSLSDEVLVTGFKSMKLGIGLISDG</sequence>
<organism evidence="1 2">
    <name type="scientific">Leptospira gomenensis</name>
    <dbReference type="NCBI Taxonomy" id="2484974"/>
    <lineage>
        <taxon>Bacteria</taxon>
        <taxon>Pseudomonadati</taxon>
        <taxon>Spirochaetota</taxon>
        <taxon>Spirochaetia</taxon>
        <taxon>Leptospirales</taxon>
        <taxon>Leptospiraceae</taxon>
        <taxon>Leptospira</taxon>
    </lineage>
</organism>